<keyword evidence="10" id="KW-0670">Pyruvate</keyword>
<keyword evidence="4" id="KW-0443">Lipid metabolism</keyword>
<feature type="transmembrane region" description="Helical" evidence="11">
    <location>
        <begin position="30"/>
        <end position="47"/>
    </location>
</feature>
<keyword evidence="1" id="KW-1003">Cell membrane</keyword>
<dbReference type="InterPro" id="IPR033175">
    <property type="entry name" value="PSD-A"/>
</dbReference>
<evidence type="ECO:0000256" key="2">
    <source>
        <dbReference type="ARBA" id="ARBA00022516"/>
    </source>
</evidence>
<dbReference type="Pfam" id="PF02666">
    <property type="entry name" value="PS_Dcarbxylase"/>
    <property type="match status" value="1"/>
</dbReference>
<evidence type="ECO:0000256" key="5">
    <source>
        <dbReference type="ARBA" id="ARBA00023136"/>
    </source>
</evidence>
<keyword evidence="3" id="KW-0210">Decarboxylase</keyword>
<keyword evidence="2" id="KW-0444">Lipid biosynthesis</keyword>
<keyword evidence="8" id="KW-0456">Lyase</keyword>
<evidence type="ECO:0000256" key="7">
    <source>
        <dbReference type="ARBA" id="ARBA00023209"/>
    </source>
</evidence>
<dbReference type="GO" id="GO:0008654">
    <property type="term" value="P:phospholipid biosynthetic process"/>
    <property type="evidence" value="ECO:0007669"/>
    <property type="project" value="UniProtKB-KW"/>
</dbReference>
<organism evidence="12">
    <name type="scientific">Indivirus ILV1</name>
    <dbReference type="NCBI Taxonomy" id="1977633"/>
    <lineage>
        <taxon>Viruses</taxon>
        <taxon>Varidnaviria</taxon>
        <taxon>Bamfordvirae</taxon>
        <taxon>Nucleocytoviricota</taxon>
        <taxon>Megaviricetes</taxon>
        <taxon>Imitervirales</taxon>
        <taxon>Mimiviridae</taxon>
        <taxon>Klosneuvirinae</taxon>
        <taxon>Indivirus</taxon>
    </lineage>
</organism>
<keyword evidence="11" id="KW-0812">Transmembrane</keyword>
<dbReference type="PANTHER" id="PTHR35809:SF1">
    <property type="entry name" value="ARCHAETIDYLSERINE DECARBOXYLASE PROENZYME-RELATED"/>
    <property type="match status" value="1"/>
</dbReference>
<sequence>MSEIFTENPILFLFSAILLIVAYYTKNYAIIFMAFIILVSLILFYRIPNIHRNTFIPGFIYGPCYGTVTHIITTSKSTYITIFLSVFDIHSQYYPVSGILIDRQYDMNGKFALAYNFDKASDNEKAIHTILTDTKDIIKITQIAGLIARRITYDNKKKNDKVIAGSRMGMIHFGSRIDIELPNNYKVLVKEGDKINGPDTIIAKL</sequence>
<dbReference type="PANTHER" id="PTHR35809">
    <property type="entry name" value="ARCHAETIDYLSERINE DECARBOXYLASE PROENZYME-RELATED"/>
    <property type="match status" value="1"/>
</dbReference>
<keyword evidence="11" id="KW-1133">Transmembrane helix</keyword>
<evidence type="ECO:0000313" key="12">
    <source>
        <dbReference type="EMBL" id="ARF09885.1"/>
    </source>
</evidence>
<evidence type="ECO:0000256" key="9">
    <source>
        <dbReference type="ARBA" id="ARBA00023264"/>
    </source>
</evidence>
<name>A0A1V0SDU9_9VIRU</name>
<keyword evidence="7" id="KW-0594">Phospholipid biosynthesis</keyword>
<keyword evidence="5 11" id="KW-0472">Membrane</keyword>
<feature type="transmembrane region" description="Helical" evidence="11">
    <location>
        <begin position="7"/>
        <end position="24"/>
    </location>
</feature>
<dbReference type="GO" id="GO:0004609">
    <property type="term" value="F:phosphatidylserine decarboxylase activity"/>
    <property type="evidence" value="ECO:0007669"/>
    <property type="project" value="InterPro"/>
</dbReference>
<accession>A0A1V0SDU9</accession>
<evidence type="ECO:0000256" key="3">
    <source>
        <dbReference type="ARBA" id="ARBA00022793"/>
    </source>
</evidence>
<evidence type="ECO:0000256" key="1">
    <source>
        <dbReference type="ARBA" id="ARBA00022475"/>
    </source>
</evidence>
<keyword evidence="6" id="KW-0865">Zymogen</keyword>
<reference evidence="12" key="1">
    <citation type="journal article" date="2017" name="Science">
        <title>Giant viruses with an expanded complement of translation system components.</title>
        <authorList>
            <person name="Schulz F."/>
            <person name="Yutin N."/>
            <person name="Ivanova N.N."/>
            <person name="Ortega D.R."/>
            <person name="Lee T.K."/>
            <person name="Vierheilig J."/>
            <person name="Daims H."/>
            <person name="Horn M."/>
            <person name="Wagner M."/>
            <person name="Jensen G.J."/>
            <person name="Kyrpides N.C."/>
            <person name="Koonin E.V."/>
            <person name="Woyke T."/>
        </authorList>
    </citation>
    <scope>NUCLEOTIDE SEQUENCE</scope>
    <source>
        <strain evidence="12">ILV1</strain>
    </source>
</reference>
<evidence type="ECO:0000256" key="4">
    <source>
        <dbReference type="ARBA" id="ARBA00023098"/>
    </source>
</evidence>
<keyword evidence="9" id="KW-1208">Phospholipid metabolism</keyword>
<proteinExistence type="predicted"/>
<evidence type="ECO:0000256" key="10">
    <source>
        <dbReference type="ARBA" id="ARBA00023317"/>
    </source>
</evidence>
<protein>
    <submittedName>
        <fullName evidence="12">Phosphatidylserine decarboxylase</fullName>
    </submittedName>
</protein>
<evidence type="ECO:0000256" key="11">
    <source>
        <dbReference type="SAM" id="Phobius"/>
    </source>
</evidence>
<dbReference type="EMBL" id="KY684089">
    <property type="protein sequence ID" value="ARF09885.1"/>
    <property type="molecule type" value="Genomic_DNA"/>
</dbReference>
<evidence type="ECO:0000256" key="8">
    <source>
        <dbReference type="ARBA" id="ARBA00023239"/>
    </source>
</evidence>
<dbReference type="InterPro" id="IPR003817">
    <property type="entry name" value="PS_Dcarbxylase"/>
</dbReference>
<gene>
    <name evidence="12" type="ORF">Indivirus_5_8</name>
</gene>
<evidence type="ECO:0000256" key="6">
    <source>
        <dbReference type="ARBA" id="ARBA00023145"/>
    </source>
</evidence>